<keyword evidence="2" id="KW-1185">Reference proteome</keyword>
<reference evidence="2" key="1">
    <citation type="journal article" date="2023" name="Commun. Biol.">
        <title>Genome analysis of Parmales, the sister group of diatoms, reveals the evolutionary specialization of diatoms from phago-mixotrophs to photoautotrophs.</title>
        <authorList>
            <person name="Ban H."/>
            <person name="Sato S."/>
            <person name="Yoshikawa S."/>
            <person name="Yamada K."/>
            <person name="Nakamura Y."/>
            <person name="Ichinomiya M."/>
            <person name="Sato N."/>
            <person name="Blanc-Mathieu R."/>
            <person name="Endo H."/>
            <person name="Kuwata A."/>
            <person name="Ogata H."/>
        </authorList>
    </citation>
    <scope>NUCLEOTIDE SEQUENCE [LARGE SCALE GENOMIC DNA]</scope>
    <source>
        <strain evidence="2">NIES 3700</strain>
    </source>
</reference>
<protein>
    <submittedName>
        <fullName evidence="1">Uncharacterized protein</fullName>
    </submittedName>
</protein>
<accession>A0A9W6ZKK2</accession>
<evidence type="ECO:0000313" key="2">
    <source>
        <dbReference type="Proteomes" id="UP001165122"/>
    </source>
</evidence>
<comment type="caution">
    <text evidence="1">The sequence shown here is derived from an EMBL/GenBank/DDBJ whole genome shotgun (WGS) entry which is preliminary data.</text>
</comment>
<dbReference type="EMBL" id="BRXW01000450">
    <property type="protein sequence ID" value="GMH56097.1"/>
    <property type="molecule type" value="Genomic_DNA"/>
</dbReference>
<name>A0A9W6ZKK2_9STRA</name>
<dbReference type="AlphaFoldDB" id="A0A9W6ZKK2"/>
<organism evidence="1 2">
    <name type="scientific">Triparma laevis f. longispina</name>
    <dbReference type="NCBI Taxonomy" id="1714387"/>
    <lineage>
        <taxon>Eukaryota</taxon>
        <taxon>Sar</taxon>
        <taxon>Stramenopiles</taxon>
        <taxon>Ochrophyta</taxon>
        <taxon>Bolidophyceae</taxon>
        <taxon>Parmales</taxon>
        <taxon>Triparmaceae</taxon>
        <taxon>Triparma</taxon>
    </lineage>
</organism>
<evidence type="ECO:0000313" key="1">
    <source>
        <dbReference type="EMBL" id="GMH56097.1"/>
    </source>
</evidence>
<gene>
    <name evidence="1" type="ORF">TrLO_g7688</name>
</gene>
<proteinExistence type="predicted"/>
<dbReference type="Proteomes" id="UP001165122">
    <property type="component" value="Unassembled WGS sequence"/>
</dbReference>
<sequence length="211" mass="22938">MDAHVVLMGTWELDPTRNSSIAACGYLKFTHYKYTVSMSNDGRNVTMNPQGMIMTMCSCFPIPEYKEGTQIATWDDEHSAYHFPGNPGDGQSPEYMLRSPSQGVFTGSDPRSGKEIFSYILEGSDKLRIEGPGGQRRAQGQSRPAFVLCMRRAGPTLSPPALAMWTAVVTPTNMVSPTTMTMEQHNASATVPVATAPAAKPEYVNITVPPG</sequence>